<evidence type="ECO:0000313" key="5">
    <source>
        <dbReference type="Proteomes" id="UP000270205"/>
    </source>
</evidence>
<dbReference type="Gene3D" id="1.10.3290.10">
    <property type="entry name" value="Fido-like domain"/>
    <property type="match status" value="1"/>
</dbReference>
<dbReference type="EMBL" id="UYIV01000001">
    <property type="protein sequence ID" value="VDH03045.1"/>
    <property type="molecule type" value="Genomic_DNA"/>
</dbReference>
<evidence type="ECO:0000256" key="2">
    <source>
        <dbReference type="PIRSR" id="PIRSR640198-2"/>
    </source>
</evidence>
<evidence type="ECO:0000313" key="4">
    <source>
        <dbReference type="EMBL" id="VDH03045.1"/>
    </source>
</evidence>
<dbReference type="PROSITE" id="PS51459">
    <property type="entry name" value="FIDO"/>
    <property type="match status" value="1"/>
</dbReference>
<feature type="active site" evidence="1">
    <location>
        <position position="181"/>
    </location>
</feature>
<feature type="binding site" evidence="2">
    <location>
        <begin position="223"/>
        <end position="224"/>
    </location>
    <ligand>
        <name>ATP</name>
        <dbReference type="ChEBI" id="CHEBI:30616"/>
    </ligand>
</feature>
<evidence type="ECO:0000256" key="1">
    <source>
        <dbReference type="PIRSR" id="PIRSR640198-1"/>
    </source>
</evidence>
<dbReference type="GO" id="GO:0051301">
    <property type="term" value="P:cell division"/>
    <property type="evidence" value="ECO:0007669"/>
    <property type="project" value="UniProtKB-KW"/>
</dbReference>
<dbReference type="PANTHER" id="PTHR13504:SF38">
    <property type="entry name" value="FIDO DOMAIN-CONTAINING PROTEIN"/>
    <property type="match status" value="1"/>
</dbReference>
<keyword evidence="2" id="KW-0547">Nucleotide-binding</keyword>
<feature type="domain" description="Fido" evidence="3">
    <location>
        <begin position="94"/>
        <end position="247"/>
    </location>
</feature>
<dbReference type="InterPro" id="IPR040198">
    <property type="entry name" value="Fido_containing"/>
</dbReference>
<feature type="binding site" evidence="2">
    <location>
        <begin position="185"/>
        <end position="192"/>
    </location>
    <ligand>
        <name>ATP</name>
        <dbReference type="ChEBI" id="CHEBI:30616"/>
    </ligand>
</feature>
<organism evidence="4 5">
    <name type="scientific">Bergeyella zoohelcum</name>
    <dbReference type="NCBI Taxonomy" id="1015"/>
    <lineage>
        <taxon>Bacteria</taxon>
        <taxon>Pseudomonadati</taxon>
        <taxon>Bacteroidota</taxon>
        <taxon>Flavobacteriia</taxon>
        <taxon>Flavobacteriales</taxon>
        <taxon>Weeksellaceae</taxon>
        <taxon>Bergeyella</taxon>
    </lineage>
</organism>
<evidence type="ECO:0000259" key="3">
    <source>
        <dbReference type="PROSITE" id="PS51459"/>
    </source>
</evidence>
<proteinExistence type="predicted"/>
<reference evidence="4 5" key="1">
    <citation type="submission" date="2018-11" db="EMBL/GenBank/DDBJ databases">
        <authorList>
            <consortium name="Pathogen Informatics"/>
        </authorList>
    </citation>
    <scope>NUCLEOTIDE SEQUENCE [LARGE SCALE GENOMIC DNA]</scope>
    <source>
        <strain evidence="4 5">NCTC12929</strain>
    </source>
</reference>
<gene>
    <name evidence="4" type="ORF">NCTC12929_00412</name>
</gene>
<keyword evidence="4" id="KW-0132">Cell division</keyword>
<dbReference type="InterPro" id="IPR003812">
    <property type="entry name" value="Fido"/>
</dbReference>
<dbReference type="RefSeq" id="WP_125150610.1">
    <property type="nucleotide sequence ID" value="NZ_UYIV01000001.1"/>
</dbReference>
<dbReference type="GO" id="GO:0005524">
    <property type="term" value="F:ATP binding"/>
    <property type="evidence" value="ECO:0007669"/>
    <property type="project" value="UniProtKB-KW"/>
</dbReference>
<dbReference type="PANTHER" id="PTHR13504">
    <property type="entry name" value="FIDO DOMAIN-CONTAINING PROTEIN DDB_G0283145"/>
    <property type="match status" value="1"/>
</dbReference>
<dbReference type="Pfam" id="PF02661">
    <property type="entry name" value="Fic"/>
    <property type="match status" value="1"/>
</dbReference>
<comment type="caution">
    <text evidence="4">The sequence shown here is derived from an EMBL/GenBank/DDBJ whole genome shotgun (WGS) entry which is preliminary data.</text>
</comment>
<dbReference type="SUPFAM" id="SSF140931">
    <property type="entry name" value="Fic-like"/>
    <property type="match status" value="1"/>
</dbReference>
<name>A0A7Z8YMP5_9FLAO</name>
<sequence length="254" mass="29893">MRLLDRICFKQYKNQWSSVLDELLVNYSFAQHEAGDEYRLMSSAVYSSNIEGNTIDLNSYMNGKMAKEIFGKEKEMKEIDDLVKAYQFAKENSLHETNFLKAHSLLSEELLIKSLRGKYRNEKVGVFGAEGLVYLAVEEQWVPQEMSNLFKEIETLLHTDLNTIEIFYFASMIHLRLAHIHPFRDGNGRAARLLEKWFLAKKMGEKFWQISAEKYYKTHQSEYYQNLNIGIDYYALDYEKSLPFLMMLPQSLKE</sequence>
<dbReference type="AlphaFoldDB" id="A0A7Z8YMP5"/>
<protein>
    <submittedName>
        <fullName evidence="4">Protein involved in cell division</fullName>
    </submittedName>
</protein>
<keyword evidence="4" id="KW-0131">Cell cycle</keyword>
<dbReference type="Proteomes" id="UP000270205">
    <property type="component" value="Unassembled WGS sequence"/>
</dbReference>
<accession>A0A7Z8YMP5</accession>
<dbReference type="InterPro" id="IPR036597">
    <property type="entry name" value="Fido-like_dom_sf"/>
</dbReference>
<keyword evidence="2" id="KW-0067">ATP-binding</keyword>